<dbReference type="InterPro" id="IPR013783">
    <property type="entry name" value="Ig-like_fold"/>
</dbReference>
<dbReference type="SMART" id="SM00089">
    <property type="entry name" value="PKD"/>
    <property type="match status" value="2"/>
</dbReference>
<dbReference type="InterPro" id="IPR022409">
    <property type="entry name" value="PKD/Chitinase_dom"/>
</dbReference>
<dbReference type="PANTHER" id="PTHR36842:SF1">
    <property type="entry name" value="PROTEIN TOLB"/>
    <property type="match status" value="1"/>
</dbReference>
<protein>
    <submittedName>
        <fullName evidence="3">PKD domain-containing protein</fullName>
    </submittedName>
</protein>
<dbReference type="FunFam" id="2.60.40.10:FF:000270">
    <property type="entry name" value="Cell surface protein"/>
    <property type="match status" value="1"/>
</dbReference>
<dbReference type="PROSITE" id="PS51820">
    <property type="entry name" value="PA14"/>
    <property type="match status" value="2"/>
</dbReference>
<dbReference type="InterPro" id="IPR035986">
    <property type="entry name" value="PKD_dom_sf"/>
</dbReference>
<organism evidence="3 4">
    <name type="scientific">Eiseniibacteriota bacterium</name>
    <dbReference type="NCBI Taxonomy" id="2212470"/>
    <lineage>
        <taxon>Bacteria</taxon>
        <taxon>Candidatus Eiseniibacteriota</taxon>
    </lineage>
</organism>
<accession>A0A538TKQ3</accession>
<evidence type="ECO:0000259" key="2">
    <source>
        <dbReference type="PROSITE" id="PS51820"/>
    </source>
</evidence>
<dbReference type="AlphaFoldDB" id="A0A538TKQ3"/>
<feature type="domain" description="PKD" evidence="1">
    <location>
        <begin position="373"/>
        <end position="457"/>
    </location>
</feature>
<dbReference type="PANTHER" id="PTHR36842">
    <property type="entry name" value="PROTEIN TOLB HOMOLOG"/>
    <property type="match status" value="1"/>
</dbReference>
<dbReference type="CDD" id="cd00146">
    <property type="entry name" value="PKD"/>
    <property type="match status" value="2"/>
</dbReference>
<dbReference type="Pfam" id="PF18911">
    <property type="entry name" value="PKD_4"/>
    <property type="match status" value="2"/>
</dbReference>
<name>A0A538TKQ3_UNCEI</name>
<dbReference type="Proteomes" id="UP000317691">
    <property type="component" value="Unassembled WGS sequence"/>
</dbReference>
<evidence type="ECO:0000259" key="1">
    <source>
        <dbReference type="PROSITE" id="PS50093"/>
    </source>
</evidence>
<dbReference type="PROSITE" id="PS50093">
    <property type="entry name" value="PKD"/>
    <property type="match status" value="2"/>
</dbReference>
<dbReference type="InterPro" id="IPR011658">
    <property type="entry name" value="PA14_dom"/>
</dbReference>
<comment type="caution">
    <text evidence="3">The sequence shown here is derived from an EMBL/GenBank/DDBJ whole genome shotgun (WGS) entry which is preliminary data.</text>
</comment>
<gene>
    <name evidence="3" type="ORF">E6K79_07900</name>
</gene>
<reference evidence="3 4" key="1">
    <citation type="journal article" date="2019" name="Nat. Microbiol.">
        <title>Mediterranean grassland soil C-N compound turnover is dependent on rainfall and depth, and is mediated by genomically divergent microorganisms.</title>
        <authorList>
            <person name="Diamond S."/>
            <person name="Andeer P.F."/>
            <person name="Li Z."/>
            <person name="Crits-Christoph A."/>
            <person name="Burstein D."/>
            <person name="Anantharaman K."/>
            <person name="Lane K.R."/>
            <person name="Thomas B.C."/>
            <person name="Pan C."/>
            <person name="Northen T.R."/>
            <person name="Banfield J.F."/>
        </authorList>
    </citation>
    <scope>NUCLEOTIDE SEQUENCE [LARGE SCALE GENOMIC DNA]</scope>
    <source>
        <strain evidence="3">WS_9</strain>
    </source>
</reference>
<feature type="domain" description="PKD" evidence="1">
    <location>
        <begin position="147"/>
        <end position="225"/>
    </location>
</feature>
<dbReference type="SMART" id="SM00758">
    <property type="entry name" value="PA14"/>
    <property type="match status" value="2"/>
</dbReference>
<dbReference type="Gene3D" id="3.90.182.10">
    <property type="entry name" value="Toxin - Anthrax Protective Antigen,domain 1"/>
    <property type="match status" value="2"/>
</dbReference>
<dbReference type="Gene3D" id="2.60.40.10">
    <property type="entry name" value="Immunoglobulins"/>
    <property type="match status" value="2"/>
</dbReference>
<dbReference type="InterPro" id="IPR000601">
    <property type="entry name" value="PKD_dom"/>
</dbReference>
<dbReference type="Pfam" id="PF07691">
    <property type="entry name" value="PA14"/>
    <property type="match status" value="2"/>
</dbReference>
<feature type="domain" description="PA14" evidence="2">
    <location>
        <begin position="458"/>
        <end position="595"/>
    </location>
</feature>
<dbReference type="EMBL" id="VBOZ01000025">
    <property type="protein sequence ID" value="TMQ64202.1"/>
    <property type="molecule type" value="Genomic_DNA"/>
</dbReference>
<evidence type="ECO:0000313" key="4">
    <source>
        <dbReference type="Proteomes" id="UP000317691"/>
    </source>
</evidence>
<proteinExistence type="predicted"/>
<feature type="domain" description="PA14" evidence="2">
    <location>
        <begin position="229"/>
        <end position="366"/>
    </location>
</feature>
<dbReference type="InterPro" id="IPR037524">
    <property type="entry name" value="PA14/GLEYA"/>
</dbReference>
<dbReference type="SUPFAM" id="SSF49299">
    <property type="entry name" value="PKD domain"/>
    <property type="match status" value="2"/>
</dbReference>
<sequence length="701" mass="76090">MNDRFAKVTRGTSYGWDGSDASMTTNAIYNWVQVSAPVNVAWIQPSTFGGSGFPASKQDHGFVTESGATYATGTNANKRVVEFVVGPGGNYVSGPTPLIHYTGTGQATAVGLAAGPDGLYLTDLYKDLGATTPIDPGANVLRIKYRGAVNFSATPTSGPPPLAVQFTDLSDVPGASAWFWDFGDGATSTLRNPSHTYAAGVYDVRLSVTGTNGIVVAEKSNYITAGTFSYVPGLTGNYYDNMDFTALALTRVDPTVDFDWGLGSPSPLMGDDQFSVRWTGQVSPLYTETYTFYSNTDDGARLWVNGQLVIDRWVNQALQEDSGFITLTAGQYYDIKYEYFDDTQDAIVHLSWSSPSQPKEIIPVGRLRTVSAGVADFSGSPRSGLAPLSVQFTDLSTVPGPSAWVWNFGDGTTSSTQSPNHLYAAAGTYDVRLDVTGSNGVVTAQKAAYVTVSASTVTYQPGLTGNYYDNLEFTGFKFSRVDSTIDFNWGFGSPDPRIGNDTYSVEWTGQVSPRYTETYRFYAKSDDGNRLWINNQLIIDRWTHQALREDSGSVALTAGQFYNLQMDFFDNTQEGEVHLSWSSPSQLKEIIPRSRLRTNDSVTAVEGPPLVPVSRAMLLGARPNPFRLGSVLEFALPTRGHASLRIFDVRGAVVATLFDGVAEAQRRYQFPFDASALPAGVYFQQLKAAGVSVSRKMVLLR</sequence>
<evidence type="ECO:0000313" key="3">
    <source>
        <dbReference type="EMBL" id="TMQ64202.1"/>
    </source>
</evidence>
<dbReference type="SUPFAM" id="SSF56988">
    <property type="entry name" value="Anthrax protective antigen"/>
    <property type="match status" value="2"/>
</dbReference>